<dbReference type="AlphaFoldDB" id="A0A6C0B6X7"/>
<proteinExistence type="predicted"/>
<name>A0A6C0B6X7_9ZZZZ</name>
<feature type="compositionally biased region" description="Acidic residues" evidence="1">
    <location>
        <begin position="104"/>
        <end position="113"/>
    </location>
</feature>
<protein>
    <submittedName>
        <fullName evidence="2">Uncharacterized protein</fullName>
    </submittedName>
</protein>
<feature type="compositionally biased region" description="Basic and acidic residues" evidence="1">
    <location>
        <begin position="1"/>
        <end position="25"/>
    </location>
</feature>
<feature type="region of interest" description="Disordered" evidence="1">
    <location>
        <begin position="1"/>
        <end position="28"/>
    </location>
</feature>
<evidence type="ECO:0000256" key="1">
    <source>
        <dbReference type="SAM" id="MobiDB-lite"/>
    </source>
</evidence>
<accession>A0A6C0B6X7</accession>
<feature type="compositionally biased region" description="Polar residues" evidence="1">
    <location>
        <begin position="69"/>
        <end position="84"/>
    </location>
</feature>
<feature type="region of interest" description="Disordered" evidence="1">
    <location>
        <begin position="66"/>
        <end position="123"/>
    </location>
</feature>
<organism evidence="2">
    <name type="scientific">viral metagenome</name>
    <dbReference type="NCBI Taxonomy" id="1070528"/>
    <lineage>
        <taxon>unclassified sequences</taxon>
        <taxon>metagenomes</taxon>
        <taxon>organismal metagenomes</taxon>
    </lineage>
</organism>
<dbReference type="EMBL" id="MN739083">
    <property type="protein sequence ID" value="QHS87614.1"/>
    <property type="molecule type" value="Genomic_DNA"/>
</dbReference>
<evidence type="ECO:0000313" key="2">
    <source>
        <dbReference type="EMBL" id="QHS87614.1"/>
    </source>
</evidence>
<sequence length="382" mass="43636">MSSGDNREPEVELKPEPESEVELKKSSFPPFKIQKKYEKYNQHFLNIQNAMKDIEHEMDELHKEIDGISSESDIKTTTNTSINDTESKMIEPSDDTTDTSSETNDSDVISDTESESHYTKNYSSKLQYPTTEMALKVEDYIETNRETRDFTLVYCCYSINTDYMIPFVVYSGKESDGKYQFPSVPITVTEDTNIESYKNTIKDGAFTGYIPDATNPSVIYMFYSVLTPKLLPGKEATINELCHLKLVDGIAIDESIDKLFTQNDGLLYITDLETSEHIPVPFSGYLCTMDDANHITNIVNPDEEEDLQLFTTDIFNVGLEDDFYYLTTKSLNPGALRYVIFPLKAVTFDKSIIDYSEYNSVYYKSPELDFWAITSIKQIGKI</sequence>
<reference evidence="2" key="1">
    <citation type="journal article" date="2020" name="Nature">
        <title>Giant virus diversity and host interactions through global metagenomics.</title>
        <authorList>
            <person name="Schulz F."/>
            <person name="Roux S."/>
            <person name="Paez-Espino D."/>
            <person name="Jungbluth S."/>
            <person name="Walsh D.A."/>
            <person name="Denef V.J."/>
            <person name="McMahon K.D."/>
            <person name="Konstantinidis K.T."/>
            <person name="Eloe-Fadrosh E.A."/>
            <person name="Kyrpides N.C."/>
            <person name="Woyke T."/>
        </authorList>
    </citation>
    <scope>NUCLEOTIDE SEQUENCE</scope>
    <source>
        <strain evidence="2">GVMAG-M-3300010157-4</strain>
    </source>
</reference>